<dbReference type="Proteomes" id="UP000233551">
    <property type="component" value="Unassembled WGS sequence"/>
</dbReference>
<dbReference type="SUPFAM" id="SSF56672">
    <property type="entry name" value="DNA/RNA polymerases"/>
    <property type="match status" value="1"/>
</dbReference>
<organism evidence="2 3">
    <name type="scientific">Punica granatum</name>
    <name type="common">Pomegranate</name>
    <dbReference type="NCBI Taxonomy" id="22663"/>
    <lineage>
        <taxon>Eukaryota</taxon>
        <taxon>Viridiplantae</taxon>
        <taxon>Streptophyta</taxon>
        <taxon>Embryophyta</taxon>
        <taxon>Tracheophyta</taxon>
        <taxon>Spermatophyta</taxon>
        <taxon>Magnoliopsida</taxon>
        <taxon>eudicotyledons</taxon>
        <taxon>Gunneridae</taxon>
        <taxon>Pentapetalae</taxon>
        <taxon>rosids</taxon>
        <taxon>malvids</taxon>
        <taxon>Myrtales</taxon>
        <taxon>Lythraceae</taxon>
        <taxon>Punica</taxon>
    </lineage>
</organism>
<dbReference type="PANTHER" id="PTHR31635:SF196">
    <property type="entry name" value="REVERSE TRANSCRIPTASE DOMAIN-CONTAINING PROTEIN-RELATED"/>
    <property type="match status" value="1"/>
</dbReference>
<keyword evidence="3" id="KW-1185">Reference proteome</keyword>
<evidence type="ECO:0000313" key="3">
    <source>
        <dbReference type="Proteomes" id="UP000233551"/>
    </source>
</evidence>
<dbReference type="PANTHER" id="PTHR31635">
    <property type="entry name" value="REVERSE TRANSCRIPTASE DOMAIN-CONTAINING PROTEIN-RELATED"/>
    <property type="match status" value="1"/>
</dbReference>
<accession>A0A2I0HKH4</accession>
<comment type="caution">
    <text evidence="2">The sequence shown here is derived from an EMBL/GenBank/DDBJ whole genome shotgun (WGS) entry which is preliminary data.</text>
</comment>
<dbReference type="STRING" id="22663.A0A2I0HKH4"/>
<gene>
    <name evidence="2" type="ORF">CRG98_047515</name>
</gene>
<reference evidence="2 3" key="1">
    <citation type="submission" date="2017-11" db="EMBL/GenBank/DDBJ databases">
        <title>De-novo sequencing of pomegranate (Punica granatum L.) genome.</title>
        <authorList>
            <person name="Akparov Z."/>
            <person name="Amiraslanov A."/>
            <person name="Hajiyeva S."/>
            <person name="Abbasov M."/>
            <person name="Kaur K."/>
            <person name="Hamwieh A."/>
            <person name="Solovyev V."/>
            <person name="Salamov A."/>
            <person name="Braich B."/>
            <person name="Kosarev P."/>
            <person name="Mahmoud A."/>
            <person name="Hajiyev E."/>
            <person name="Babayeva S."/>
            <person name="Izzatullayeva V."/>
            <person name="Mammadov A."/>
            <person name="Mammadov A."/>
            <person name="Sharifova S."/>
            <person name="Ojaghi J."/>
            <person name="Eynullazada K."/>
            <person name="Bayramov B."/>
            <person name="Abdulazimova A."/>
            <person name="Shahmuradov I."/>
        </authorList>
    </citation>
    <scope>NUCLEOTIDE SEQUENCE [LARGE SCALE GENOMIC DNA]</scope>
    <source>
        <strain evidence="3">cv. AG2017</strain>
        <tissue evidence="2">Leaf</tissue>
    </source>
</reference>
<evidence type="ECO:0000313" key="2">
    <source>
        <dbReference type="EMBL" id="PKI32093.1"/>
    </source>
</evidence>
<proteinExistence type="predicted"/>
<sequence length="258" mass="29682">MMNRKRIQIEALKNSNGDWIIEDEQFSRHAIDHFHELFTEESVSPNLGLPNYFSRAAIFDFQALVRPASSEEVIVNTLQGYMAELVSPNQVSFVPGRHIQDNIVIAHELVHSMHRMRGRKKFMAIKVGLEKAYDRLNWNFIVDTLVAAWVPEKLQVIIRDCISSVGTNVLWNGNLTEGFKPRRGIRQGCPLSLYLFVLCVERLSHLIRESVEVEVWQPIRVGRNGQWISHLMFADDILLFAKVSENQIAIVCAILDRF</sequence>
<protein>
    <recommendedName>
        <fullName evidence="1">Reverse transcriptase domain-containing protein</fullName>
    </recommendedName>
</protein>
<dbReference type="AlphaFoldDB" id="A0A2I0HKH4"/>
<dbReference type="InterPro" id="IPR043502">
    <property type="entry name" value="DNA/RNA_pol_sf"/>
</dbReference>
<name>A0A2I0HKH4_PUNGR</name>
<feature type="domain" description="Reverse transcriptase" evidence="1">
    <location>
        <begin position="1"/>
        <end position="258"/>
    </location>
</feature>
<dbReference type="PROSITE" id="PS50878">
    <property type="entry name" value="RT_POL"/>
    <property type="match status" value="1"/>
</dbReference>
<evidence type="ECO:0000259" key="1">
    <source>
        <dbReference type="PROSITE" id="PS50878"/>
    </source>
</evidence>
<dbReference type="EMBL" id="PGOL01008047">
    <property type="protein sequence ID" value="PKI32093.1"/>
    <property type="molecule type" value="Genomic_DNA"/>
</dbReference>
<dbReference type="InterPro" id="IPR000477">
    <property type="entry name" value="RT_dom"/>
</dbReference>
<dbReference type="Pfam" id="PF00078">
    <property type="entry name" value="RVT_1"/>
    <property type="match status" value="1"/>
</dbReference>